<evidence type="ECO:0000313" key="2">
    <source>
        <dbReference type="Proteomes" id="UP001597417"/>
    </source>
</evidence>
<gene>
    <name evidence="1" type="ORF">ACFSXZ_39420</name>
</gene>
<comment type="caution">
    <text evidence="1">The sequence shown here is derived from an EMBL/GenBank/DDBJ whole genome shotgun (WGS) entry which is preliminary data.</text>
</comment>
<accession>A0ABW5G8B6</accession>
<reference evidence="2" key="1">
    <citation type="journal article" date="2019" name="Int. J. Syst. Evol. Microbiol.">
        <title>The Global Catalogue of Microorganisms (GCM) 10K type strain sequencing project: providing services to taxonomists for standard genome sequencing and annotation.</title>
        <authorList>
            <consortium name="The Broad Institute Genomics Platform"/>
            <consortium name="The Broad Institute Genome Sequencing Center for Infectious Disease"/>
            <person name="Wu L."/>
            <person name="Ma J."/>
        </authorList>
    </citation>
    <scope>NUCLEOTIDE SEQUENCE [LARGE SCALE GENOMIC DNA]</scope>
    <source>
        <strain evidence="2">CGMCC 4.7645</strain>
    </source>
</reference>
<dbReference type="EMBL" id="JBHUKR010000028">
    <property type="protein sequence ID" value="MFD2422411.1"/>
    <property type="molecule type" value="Genomic_DNA"/>
</dbReference>
<name>A0ABW5G8B6_9PSEU</name>
<dbReference type="RefSeq" id="WP_378271480.1">
    <property type="nucleotide sequence ID" value="NZ_JBHUKR010000028.1"/>
</dbReference>
<dbReference type="Proteomes" id="UP001597417">
    <property type="component" value="Unassembled WGS sequence"/>
</dbReference>
<proteinExistence type="predicted"/>
<keyword evidence="2" id="KW-1185">Reference proteome</keyword>
<evidence type="ECO:0000313" key="1">
    <source>
        <dbReference type="EMBL" id="MFD2422411.1"/>
    </source>
</evidence>
<organism evidence="1 2">
    <name type="scientific">Amycolatopsis pigmentata</name>
    <dbReference type="NCBI Taxonomy" id="450801"/>
    <lineage>
        <taxon>Bacteria</taxon>
        <taxon>Bacillati</taxon>
        <taxon>Actinomycetota</taxon>
        <taxon>Actinomycetes</taxon>
        <taxon>Pseudonocardiales</taxon>
        <taxon>Pseudonocardiaceae</taxon>
        <taxon>Amycolatopsis</taxon>
    </lineage>
</organism>
<protein>
    <submittedName>
        <fullName evidence="1">Uncharacterized protein</fullName>
    </submittedName>
</protein>
<sequence length="169" mass="18495">MTALPNAITVKADRKLIGIYGEQVDVFAQDFAAMSRDGILTGNDYECYLHTAQDLAAITLHFTTPPEETQVDDLGTATLEFPTGAIVISEITAGAHGPFTLPDGPGIYQLHIFGAKSTRQETADRVDTIIRENPTVDAIRAALEPLDGREQYWINLRRTGDSTDDEEDD</sequence>